<dbReference type="EMBL" id="JACMRX010000002">
    <property type="protein sequence ID" value="KAF7996009.1"/>
    <property type="molecule type" value="Genomic_DNA"/>
</dbReference>
<dbReference type="Proteomes" id="UP000639338">
    <property type="component" value="Unassembled WGS sequence"/>
</dbReference>
<gene>
    <name evidence="1" type="ORF">HCN44_009047</name>
</gene>
<dbReference type="OrthoDB" id="7755164at2759"/>
<reference evidence="1 2" key="1">
    <citation type="submission" date="2020-08" db="EMBL/GenBank/DDBJ databases">
        <title>Aphidius gifuensis genome sequencing and assembly.</title>
        <authorList>
            <person name="Du Z."/>
        </authorList>
    </citation>
    <scope>NUCLEOTIDE SEQUENCE [LARGE SCALE GENOMIC DNA]</scope>
    <source>
        <strain evidence="1">YNYX2018</strain>
        <tissue evidence="1">Adults</tissue>
    </source>
</reference>
<comment type="caution">
    <text evidence="1">The sequence shown here is derived from an EMBL/GenBank/DDBJ whole genome shotgun (WGS) entry which is preliminary data.</text>
</comment>
<keyword evidence="2" id="KW-1185">Reference proteome</keyword>
<dbReference type="AlphaFoldDB" id="A0A834Y2U6"/>
<name>A0A834Y2U6_APHGI</name>
<sequence>MDQWVLKKLMEWDLKKWEITFKDEEVTEESFKCLTQSMIEKLIPKTGPQAVFLKRWNSEFGISNNPGPSSVDFSLSQEGIDEKMKPKVVTIETCDPISNLEDTLRRSVLGIVVLNHYRRHKSLSAATRPLLADAILHVEMRTDTSMLVRTQRFGDLRQIIVRTFPSEYPDDWYVSSYTDKEGGRQVPCSGLLVRKYYIIRRLLLNSGTVYSAKGKKRTSSETI</sequence>
<evidence type="ECO:0000313" key="2">
    <source>
        <dbReference type="Proteomes" id="UP000639338"/>
    </source>
</evidence>
<proteinExistence type="predicted"/>
<organism evidence="1 2">
    <name type="scientific">Aphidius gifuensis</name>
    <name type="common">Parasitoid wasp</name>
    <dbReference type="NCBI Taxonomy" id="684658"/>
    <lineage>
        <taxon>Eukaryota</taxon>
        <taxon>Metazoa</taxon>
        <taxon>Ecdysozoa</taxon>
        <taxon>Arthropoda</taxon>
        <taxon>Hexapoda</taxon>
        <taxon>Insecta</taxon>
        <taxon>Pterygota</taxon>
        <taxon>Neoptera</taxon>
        <taxon>Endopterygota</taxon>
        <taxon>Hymenoptera</taxon>
        <taxon>Apocrita</taxon>
        <taxon>Ichneumonoidea</taxon>
        <taxon>Braconidae</taxon>
        <taxon>Aphidiinae</taxon>
        <taxon>Aphidius</taxon>
    </lineage>
</organism>
<evidence type="ECO:0000313" key="1">
    <source>
        <dbReference type="EMBL" id="KAF7996009.1"/>
    </source>
</evidence>
<protein>
    <submittedName>
        <fullName evidence="1">Uncharacterized protein</fullName>
    </submittedName>
</protein>
<accession>A0A834Y2U6</accession>